<protein>
    <submittedName>
        <fullName evidence="2">Transposase</fullName>
    </submittedName>
</protein>
<reference evidence="2 3" key="1">
    <citation type="submission" date="2015-04" db="EMBL/GenBank/DDBJ databases">
        <title>The draft genome sequence of Roseovarius sp.R12b.</title>
        <authorList>
            <person name="Li G."/>
            <person name="Lai Q."/>
            <person name="Shao Z."/>
            <person name="Yan P."/>
        </authorList>
    </citation>
    <scope>NUCLEOTIDE SEQUENCE [LARGE SCALE GENOMIC DNA]</scope>
    <source>
        <strain evidence="2 3">R12B</strain>
    </source>
</reference>
<dbReference type="EMBL" id="LAXJ01000027">
    <property type="protein sequence ID" value="KRS10750.1"/>
    <property type="molecule type" value="Genomic_DNA"/>
</dbReference>
<dbReference type="Gene3D" id="3.30.70.1290">
    <property type="entry name" value="Transposase IS200-like"/>
    <property type="match status" value="1"/>
</dbReference>
<proteinExistence type="predicted"/>
<evidence type="ECO:0000313" key="3">
    <source>
        <dbReference type="Proteomes" id="UP000051295"/>
    </source>
</evidence>
<evidence type="ECO:0000313" key="2">
    <source>
        <dbReference type="EMBL" id="KRS10750.1"/>
    </source>
</evidence>
<dbReference type="GO" id="GO:0006313">
    <property type="term" value="P:DNA transposition"/>
    <property type="evidence" value="ECO:0007669"/>
    <property type="project" value="InterPro"/>
</dbReference>
<dbReference type="SUPFAM" id="SSF143422">
    <property type="entry name" value="Transposase IS200-like"/>
    <property type="match status" value="1"/>
</dbReference>
<dbReference type="GO" id="GO:0004803">
    <property type="term" value="F:transposase activity"/>
    <property type="evidence" value="ECO:0007669"/>
    <property type="project" value="InterPro"/>
</dbReference>
<organism evidence="2 3">
    <name type="scientific">Roseovarius atlanticus</name>
    <dbReference type="NCBI Taxonomy" id="1641875"/>
    <lineage>
        <taxon>Bacteria</taxon>
        <taxon>Pseudomonadati</taxon>
        <taxon>Pseudomonadota</taxon>
        <taxon>Alphaproteobacteria</taxon>
        <taxon>Rhodobacterales</taxon>
        <taxon>Roseobacteraceae</taxon>
        <taxon>Roseovarius</taxon>
    </lineage>
</organism>
<dbReference type="InterPro" id="IPR036515">
    <property type="entry name" value="Transposase_17_sf"/>
</dbReference>
<feature type="domain" description="Transposase IS200-like" evidence="1">
    <location>
        <begin position="9"/>
        <end position="132"/>
    </location>
</feature>
<dbReference type="PANTHER" id="PTHR36966">
    <property type="entry name" value="REP-ASSOCIATED TYROSINE TRANSPOSASE"/>
    <property type="match status" value="1"/>
</dbReference>
<dbReference type="PATRIC" id="fig|1641875.4.peg.2474"/>
<accession>A0A0T5NQ03</accession>
<dbReference type="InterPro" id="IPR002686">
    <property type="entry name" value="Transposase_17"/>
</dbReference>
<dbReference type="OrthoDB" id="9794403at2"/>
<dbReference type="GO" id="GO:0043565">
    <property type="term" value="F:sequence-specific DNA binding"/>
    <property type="evidence" value="ECO:0007669"/>
    <property type="project" value="TreeGrafter"/>
</dbReference>
<gene>
    <name evidence="2" type="ORF">XM53_19665</name>
</gene>
<dbReference type="SMART" id="SM01321">
    <property type="entry name" value="Y1_Tnp"/>
    <property type="match status" value="1"/>
</dbReference>
<dbReference type="InterPro" id="IPR052715">
    <property type="entry name" value="RAYT_transposase"/>
</dbReference>
<comment type="caution">
    <text evidence="2">The sequence shown here is derived from an EMBL/GenBank/DDBJ whole genome shotgun (WGS) entry which is preliminary data.</text>
</comment>
<dbReference type="AlphaFoldDB" id="A0A0T5NQ03"/>
<dbReference type="PANTHER" id="PTHR36966:SF1">
    <property type="entry name" value="REP-ASSOCIATED TYROSINE TRANSPOSASE"/>
    <property type="match status" value="1"/>
</dbReference>
<dbReference type="STRING" id="1641875.XM53_19665"/>
<dbReference type="RefSeq" id="WP_057796459.1">
    <property type="nucleotide sequence ID" value="NZ_LAXJ01000027.1"/>
</dbReference>
<keyword evidence="3" id="KW-1185">Reference proteome</keyword>
<dbReference type="NCBIfam" id="NF047646">
    <property type="entry name" value="REP_Tyr_transpos"/>
    <property type="match status" value="1"/>
</dbReference>
<sequence>MPRYRRLYVPGGTYFFTVTLADRSATTLTDEIDLLRSVYASVVAQHPLHCDAMVVLPDHIHAVWTLPPGDDDFPTRWRKIKALFSRHSATTGCVNQSRRRKGERGIWQRRFWEHAIRDDADFLKHVNYCHFNPVKHGLVERPEDWPYSTVHRDIRAVA</sequence>
<dbReference type="Proteomes" id="UP000051295">
    <property type="component" value="Unassembled WGS sequence"/>
</dbReference>
<name>A0A0T5NQ03_9RHOB</name>
<evidence type="ECO:0000259" key="1">
    <source>
        <dbReference type="SMART" id="SM01321"/>
    </source>
</evidence>